<accession>A0ABY2X4B6</accession>
<proteinExistence type="predicted"/>
<dbReference type="EMBL" id="VCPD01000001">
    <property type="protein sequence ID" value="TMV10237.1"/>
    <property type="molecule type" value="Genomic_DNA"/>
</dbReference>
<dbReference type="Proteomes" id="UP001193035">
    <property type="component" value="Unassembled WGS sequence"/>
</dbReference>
<organism evidence="1 2">
    <name type="scientific">Ruegeria sediminis</name>
    <dbReference type="NCBI Taxonomy" id="2583820"/>
    <lineage>
        <taxon>Bacteria</taxon>
        <taxon>Pseudomonadati</taxon>
        <taxon>Pseudomonadota</taxon>
        <taxon>Alphaproteobacteria</taxon>
        <taxon>Rhodobacterales</taxon>
        <taxon>Roseobacteraceae</taxon>
        <taxon>Ruegeria</taxon>
    </lineage>
</organism>
<comment type="caution">
    <text evidence="1">The sequence shown here is derived from an EMBL/GenBank/DDBJ whole genome shotgun (WGS) entry which is preliminary data.</text>
</comment>
<evidence type="ECO:0000313" key="2">
    <source>
        <dbReference type="Proteomes" id="UP001193035"/>
    </source>
</evidence>
<sequence length="97" mass="10768">MDILDERQFRETVVGRKLAMGGTWIVVSDDGKISGTGENGDEIAGTWSWDGAYFRRIVSYGRDTQPEDLQKVVANGDQITFVRQKGDGVAFTFTFAD</sequence>
<gene>
    <name evidence="1" type="ORF">FGK63_04015</name>
</gene>
<reference evidence="1 2" key="1">
    <citation type="submission" date="2019-05" db="EMBL/GenBank/DDBJ databases">
        <title>Ruegeria sp. nov., isolated from tidal flat.</title>
        <authorList>
            <person name="Kim W."/>
        </authorList>
    </citation>
    <scope>NUCLEOTIDE SEQUENCE [LARGE SCALE GENOMIC DNA]</scope>
    <source>
        <strain evidence="1 2">CAU 1488</strain>
    </source>
</reference>
<name>A0ABY2X4B6_9RHOB</name>
<protein>
    <recommendedName>
        <fullName evidence="3">DUF306 domain-containing protein</fullName>
    </recommendedName>
</protein>
<evidence type="ECO:0000313" key="1">
    <source>
        <dbReference type="EMBL" id="TMV10237.1"/>
    </source>
</evidence>
<dbReference type="RefSeq" id="WP_138840294.1">
    <property type="nucleotide sequence ID" value="NZ_VCPD01000001.1"/>
</dbReference>
<evidence type="ECO:0008006" key="3">
    <source>
        <dbReference type="Google" id="ProtNLM"/>
    </source>
</evidence>
<keyword evidence="2" id="KW-1185">Reference proteome</keyword>